<keyword evidence="4" id="KW-0456">Lyase</keyword>
<dbReference type="InterPro" id="IPR018376">
    <property type="entry name" value="Enoyl-CoA_hyd/isom_CS"/>
</dbReference>
<evidence type="ECO:0000313" key="9">
    <source>
        <dbReference type="Proteomes" id="UP000675664"/>
    </source>
</evidence>
<comment type="subunit">
    <text evidence="3">Homotetramer.</text>
</comment>
<evidence type="ECO:0000256" key="4">
    <source>
        <dbReference type="ARBA" id="ARBA00023239"/>
    </source>
</evidence>
<dbReference type="AlphaFoldDB" id="A0A8J7W007"/>
<protein>
    <recommendedName>
        <fullName evidence="6">short-chain-enoyl-CoA hydratase</fullName>
        <ecNumber evidence="6">4.2.1.150</ecNumber>
    </recommendedName>
</protein>
<evidence type="ECO:0000313" key="8">
    <source>
        <dbReference type="EMBL" id="MBR0597846.1"/>
    </source>
</evidence>
<sequence>MNYQYLIIEKKEDIACITINREEVLNALTGEVILELDYVFHELHHDEDVRCIILTGKGRAFVAGADISLLNTFRGQEGRKLARLGQAMMNYIEGMDKPVIAAINGFAIGGGCELAMCCDIRIASEKAKLGQPEVNLGITPGYGGSQRMTRLVGKGMAKYLCLTGEQISAQEAKEIGLVEKVVSPEELMDEAFRVAKKIASKAPIAAGLVKLAINMSEDVPLAAGIAYEAEIYNTAFKTEDRSEGLSAFLEKRNPIFSNK</sequence>
<reference evidence="8" key="1">
    <citation type="submission" date="2021-04" db="EMBL/GenBank/DDBJ databases">
        <title>Sinoanaerobacter chloroacetimidivorans sp. nov., an obligate anaerobic bacterium isolated from anaerobic sludge.</title>
        <authorList>
            <person name="Bao Y."/>
        </authorList>
    </citation>
    <scope>NUCLEOTIDE SEQUENCE</scope>
    <source>
        <strain evidence="8">BAD-6</strain>
    </source>
</reference>
<name>A0A8J7W007_9FIRM</name>
<dbReference type="InterPro" id="IPR014748">
    <property type="entry name" value="Enoyl-CoA_hydra_C"/>
</dbReference>
<proteinExistence type="inferred from homology"/>
<dbReference type="RefSeq" id="WP_227017973.1">
    <property type="nucleotide sequence ID" value="NZ_JAGSND010000004.1"/>
</dbReference>
<reference evidence="8" key="2">
    <citation type="submission" date="2021-04" db="EMBL/GenBank/DDBJ databases">
        <authorList>
            <person name="Liu J."/>
        </authorList>
    </citation>
    <scope>NUCLEOTIDE SEQUENCE</scope>
    <source>
        <strain evidence="8">BAD-6</strain>
    </source>
</reference>
<evidence type="ECO:0000256" key="1">
    <source>
        <dbReference type="ARBA" id="ARBA00005086"/>
    </source>
</evidence>
<dbReference type="GO" id="GO:0018812">
    <property type="term" value="F:3-hydroxyacyl-CoA dehydratase activity"/>
    <property type="evidence" value="ECO:0007669"/>
    <property type="project" value="UniProtKB-EC"/>
</dbReference>
<dbReference type="FunFam" id="3.90.226.10:FF:000009">
    <property type="entry name" value="Carnitinyl-CoA dehydratase"/>
    <property type="match status" value="1"/>
</dbReference>
<dbReference type="Gene3D" id="3.90.226.10">
    <property type="entry name" value="2-enoyl-CoA Hydratase, Chain A, domain 1"/>
    <property type="match status" value="1"/>
</dbReference>
<dbReference type="CDD" id="cd06558">
    <property type="entry name" value="crotonase-like"/>
    <property type="match status" value="1"/>
</dbReference>
<gene>
    <name evidence="8" type="ORF">KCX82_08180</name>
</gene>
<dbReference type="SUPFAM" id="SSF52096">
    <property type="entry name" value="ClpP/crotonase"/>
    <property type="match status" value="1"/>
</dbReference>
<dbReference type="Proteomes" id="UP000675664">
    <property type="component" value="Unassembled WGS sequence"/>
</dbReference>
<dbReference type="InterPro" id="IPR001753">
    <property type="entry name" value="Enoyl-CoA_hydra/iso"/>
</dbReference>
<accession>A0A8J7W007</accession>
<dbReference type="PROSITE" id="PS00166">
    <property type="entry name" value="ENOYL_COA_HYDRATASE"/>
    <property type="match status" value="1"/>
</dbReference>
<evidence type="ECO:0000256" key="5">
    <source>
        <dbReference type="ARBA" id="ARBA00050624"/>
    </source>
</evidence>
<comment type="similarity">
    <text evidence="2 7">Belongs to the enoyl-CoA hydratase/isomerase family.</text>
</comment>
<keyword evidence="9" id="KW-1185">Reference proteome</keyword>
<evidence type="ECO:0000256" key="2">
    <source>
        <dbReference type="ARBA" id="ARBA00005254"/>
    </source>
</evidence>
<evidence type="ECO:0000256" key="6">
    <source>
        <dbReference type="ARBA" id="ARBA00067035"/>
    </source>
</evidence>
<evidence type="ECO:0000256" key="3">
    <source>
        <dbReference type="ARBA" id="ARBA00011881"/>
    </source>
</evidence>
<dbReference type="EC" id="4.2.1.150" evidence="6"/>
<organism evidence="8 9">
    <name type="scientific">Sinanaerobacter chloroacetimidivorans</name>
    <dbReference type="NCBI Taxonomy" id="2818044"/>
    <lineage>
        <taxon>Bacteria</taxon>
        <taxon>Bacillati</taxon>
        <taxon>Bacillota</taxon>
        <taxon>Clostridia</taxon>
        <taxon>Peptostreptococcales</taxon>
        <taxon>Anaerovoracaceae</taxon>
        <taxon>Sinanaerobacter</taxon>
    </lineage>
</organism>
<evidence type="ECO:0000256" key="7">
    <source>
        <dbReference type="RuleBase" id="RU003707"/>
    </source>
</evidence>
<comment type="catalytic activity">
    <reaction evidence="5">
        <text>a short-chain (3S)-3-hydroxyacyl-CoA = a short-chain (2E)-enoyl-CoA + H2O</text>
        <dbReference type="Rhea" id="RHEA:52664"/>
        <dbReference type="ChEBI" id="CHEBI:15377"/>
        <dbReference type="ChEBI" id="CHEBI:87488"/>
        <dbReference type="ChEBI" id="CHEBI:136760"/>
        <dbReference type="EC" id="4.2.1.150"/>
    </reaction>
</comment>
<dbReference type="FunFam" id="1.10.12.10:FF:000001">
    <property type="entry name" value="Probable enoyl-CoA hydratase, mitochondrial"/>
    <property type="match status" value="1"/>
</dbReference>
<dbReference type="EMBL" id="JAGSND010000004">
    <property type="protein sequence ID" value="MBR0597846.1"/>
    <property type="molecule type" value="Genomic_DNA"/>
</dbReference>
<dbReference type="PANTHER" id="PTHR11941:SF54">
    <property type="entry name" value="ENOYL-COA HYDRATASE, MITOCHONDRIAL"/>
    <property type="match status" value="1"/>
</dbReference>
<comment type="pathway">
    <text evidence="1">Lipid metabolism; butanoate metabolism.</text>
</comment>
<dbReference type="Gene3D" id="1.10.12.10">
    <property type="entry name" value="Lyase 2-enoyl-coa Hydratase, Chain A, domain 2"/>
    <property type="match status" value="1"/>
</dbReference>
<dbReference type="InterPro" id="IPR029045">
    <property type="entry name" value="ClpP/crotonase-like_dom_sf"/>
</dbReference>
<dbReference type="GO" id="GO:0006635">
    <property type="term" value="P:fatty acid beta-oxidation"/>
    <property type="evidence" value="ECO:0007669"/>
    <property type="project" value="TreeGrafter"/>
</dbReference>
<dbReference type="PANTHER" id="PTHR11941">
    <property type="entry name" value="ENOYL-COA HYDRATASE-RELATED"/>
    <property type="match status" value="1"/>
</dbReference>
<comment type="caution">
    <text evidence="8">The sequence shown here is derived from an EMBL/GenBank/DDBJ whole genome shotgun (WGS) entry which is preliminary data.</text>
</comment>
<dbReference type="Pfam" id="PF00378">
    <property type="entry name" value="ECH_1"/>
    <property type="match status" value="1"/>
</dbReference>